<sequence>MTTDAIYCFDRASVLFAIYPEGDGGPRVVAEITEDALRDIFGAQGGGDSLVEACREHADRIEGAAMRHYRHDPEKPVLLQTADFELPWSLAADSVN</sequence>
<keyword evidence="2" id="KW-1185">Reference proteome</keyword>
<accession>A0ABT8S627</accession>
<name>A0ABT8S627_9BURK</name>
<dbReference type="RefSeq" id="WP_301811969.1">
    <property type="nucleotide sequence ID" value="NZ_JAUJZH010000013.1"/>
</dbReference>
<dbReference type="Proteomes" id="UP001169027">
    <property type="component" value="Unassembled WGS sequence"/>
</dbReference>
<evidence type="ECO:0008006" key="3">
    <source>
        <dbReference type="Google" id="ProtNLM"/>
    </source>
</evidence>
<evidence type="ECO:0000313" key="2">
    <source>
        <dbReference type="Proteomes" id="UP001169027"/>
    </source>
</evidence>
<comment type="caution">
    <text evidence="1">The sequence shown here is derived from an EMBL/GenBank/DDBJ whole genome shotgun (WGS) entry which is preliminary data.</text>
</comment>
<organism evidence="1 2">
    <name type="scientific">Variovorax ginsengisoli</name>
    <dbReference type="NCBI Taxonomy" id="363844"/>
    <lineage>
        <taxon>Bacteria</taxon>
        <taxon>Pseudomonadati</taxon>
        <taxon>Pseudomonadota</taxon>
        <taxon>Betaproteobacteria</taxon>
        <taxon>Burkholderiales</taxon>
        <taxon>Comamonadaceae</taxon>
        <taxon>Variovorax</taxon>
    </lineage>
</organism>
<protein>
    <recommendedName>
        <fullName evidence="3">DUF1488 domain-containing protein</fullName>
    </recommendedName>
</protein>
<gene>
    <name evidence="1" type="ORF">Q2T77_18955</name>
</gene>
<evidence type="ECO:0000313" key="1">
    <source>
        <dbReference type="EMBL" id="MDO1534372.1"/>
    </source>
</evidence>
<reference evidence="1" key="1">
    <citation type="submission" date="2023-06" db="EMBL/GenBank/DDBJ databases">
        <authorList>
            <person name="Jiang Y."/>
            <person name="Liu Q."/>
        </authorList>
    </citation>
    <scope>NUCLEOTIDE SEQUENCE</scope>
    <source>
        <strain evidence="1">CGMCC 1.12090</strain>
    </source>
</reference>
<dbReference type="EMBL" id="JAUKVY010000013">
    <property type="protein sequence ID" value="MDO1534372.1"/>
    <property type="molecule type" value="Genomic_DNA"/>
</dbReference>
<proteinExistence type="predicted"/>